<accession>A0A1G2RK02</accession>
<dbReference type="EMBL" id="MHUG01000021">
    <property type="protein sequence ID" value="OHA72848.1"/>
    <property type="molecule type" value="Genomic_DNA"/>
</dbReference>
<evidence type="ECO:0000313" key="1">
    <source>
        <dbReference type="EMBL" id="OHA72848.1"/>
    </source>
</evidence>
<sequence>MPSTKGLKLLVRTTQPDYGEWLELLEARRVLLKPHFDSITLRKLGDVECLRSGNSATRLGFARPLVGDKRFSLETQGVFATIWKCTYVPHSGYQAPPGGVSSPDGILHFWGLTRDALWILVAVQFKGEPGYKNYGLQIAVSVDIQEATPARIVEKTERTALEIWRRLGETARSWLQERQILYQHIQNLTTQIAMEEQALALIEE</sequence>
<reference evidence="1 2" key="1">
    <citation type="journal article" date="2016" name="Nat. Commun.">
        <title>Thousands of microbial genomes shed light on interconnected biogeochemical processes in an aquifer system.</title>
        <authorList>
            <person name="Anantharaman K."/>
            <person name="Brown C.T."/>
            <person name="Hug L.A."/>
            <person name="Sharon I."/>
            <person name="Castelle C.J."/>
            <person name="Probst A.J."/>
            <person name="Thomas B.C."/>
            <person name="Singh A."/>
            <person name="Wilkins M.J."/>
            <person name="Karaoz U."/>
            <person name="Brodie E.L."/>
            <person name="Williams K.H."/>
            <person name="Hubbard S.S."/>
            <person name="Banfield J.F."/>
        </authorList>
    </citation>
    <scope>NUCLEOTIDE SEQUENCE [LARGE SCALE GENOMIC DNA]</scope>
</reference>
<gene>
    <name evidence="1" type="ORF">A3B24_00060</name>
</gene>
<name>A0A1G2RK02_9BACT</name>
<evidence type="ECO:0000313" key="2">
    <source>
        <dbReference type="Proteomes" id="UP000176917"/>
    </source>
</evidence>
<comment type="caution">
    <text evidence="1">The sequence shown here is derived from an EMBL/GenBank/DDBJ whole genome shotgun (WGS) entry which is preliminary data.</text>
</comment>
<protein>
    <submittedName>
        <fullName evidence="1">Uncharacterized protein</fullName>
    </submittedName>
</protein>
<dbReference type="Proteomes" id="UP000176917">
    <property type="component" value="Unassembled WGS sequence"/>
</dbReference>
<dbReference type="AlphaFoldDB" id="A0A1G2RK02"/>
<dbReference type="STRING" id="1802461.A3B24_00060"/>
<proteinExistence type="predicted"/>
<organism evidence="1 2">
    <name type="scientific">Candidatus Wildermuthbacteria bacterium RIFCSPLOWO2_01_FULL_48_16</name>
    <dbReference type="NCBI Taxonomy" id="1802461"/>
    <lineage>
        <taxon>Bacteria</taxon>
        <taxon>Candidatus Wildermuthiibacteriota</taxon>
    </lineage>
</organism>